<evidence type="ECO:0000259" key="5">
    <source>
        <dbReference type="Pfam" id="PF18085"/>
    </source>
</evidence>
<evidence type="ECO:0000313" key="6">
    <source>
        <dbReference type="EMBL" id="MEU2122100.1"/>
    </source>
</evidence>
<accession>A0ABV2X873</accession>
<evidence type="ECO:0000256" key="2">
    <source>
        <dbReference type="ARBA" id="ARBA00022741"/>
    </source>
</evidence>
<evidence type="ECO:0000256" key="1">
    <source>
        <dbReference type="ARBA" id="ARBA00022679"/>
    </source>
</evidence>
<sequence length="50" mass="5035">MTNRGSPLPQAAAALVGTSEHGVLGCVYDAACDPVAVAQVVALRTGKDRP</sequence>
<dbReference type="Proteomes" id="UP001550535">
    <property type="component" value="Unassembled WGS sequence"/>
</dbReference>
<reference evidence="6 7" key="1">
    <citation type="submission" date="2024-06" db="EMBL/GenBank/DDBJ databases">
        <title>The Natural Products Discovery Center: Release of the First 8490 Sequenced Strains for Exploring Actinobacteria Biosynthetic Diversity.</title>
        <authorList>
            <person name="Kalkreuter E."/>
            <person name="Kautsar S.A."/>
            <person name="Yang D."/>
            <person name="Bader C.D."/>
            <person name="Teijaro C.N."/>
            <person name="Fluegel L."/>
            <person name="Davis C.M."/>
            <person name="Simpson J.R."/>
            <person name="Lauterbach L."/>
            <person name="Steele A.D."/>
            <person name="Gui C."/>
            <person name="Meng S."/>
            <person name="Li G."/>
            <person name="Viehrig K."/>
            <person name="Ye F."/>
            <person name="Su P."/>
            <person name="Kiefer A.F."/>
            <person name="Nichols A."/>
            <person name="Cepeda A.J."/>
            <person name="Yan W."/>
            <person name="Fan B."/>
            <person name="Jiang Y."/>
            <person name="Adhikari A."/>
            <person name="Zheng C.-J."/>
            <person name="Schuster L."/>
            <person name="Cowan T.M."/>
            <person name="Smanski M.J."/>
            <person name="Chevrette M.G."/>
            <person name="De Carvalho L.P.S."/>
            <person name="Shen B."/>
        </authorList>
    </citation>
    <scope>NUCLEOTIDE SEQUENCE [LARGE SCALE GENOMIC DNA]</scope>
    <source>
        <strain evidence="6 7">NPDC019434</strain>
    </source>
</reference>
<dbReference type="Pfam" id="PF18085">
    <property type="entry name" value="Mak_N_cap"/>
    <property type="match status" value="1"/>
</dbReference>
<organism evidence="6 7">
    <name type="scientific">Nocardia niwae</name>
    <dbReference type="NCBI Taxonomy" id="626084"/>
    <lineage>
        <taxon>Bacteria</taxon>
        <taxon>Bacillati</taxon>
        <taxon>Actinomycetota</taxon>
        <taxon>Actinomycetes</taxon>
        <taxon>Mycobacteriales</taxon>
        <taxon>Nocardiaceae</taxon>
        <taxon>Nocardia</taxon>
    </lineage>
</organism>
<protein>
    <recommendedName>
        <fullName evidence="5">Maltokinase N-terminal cap domain-containing protein</fullName>
    </recommendedName>
</protein>
<keyword evidence="3" id="KW-0418">Kinase</keyword>
<keyword evidence="2" id="KW-0547">Nucleotide-binding</keyword>
<dbReference type="InterPro" id="IPR040999">
    <property type="entry name" value="Mak_N_cap"/>
</dbReference>
<feature type="domain" description="Maltokinase N-terminal cap" evidence="5">
    <location>
        <begin position="1"/>
        <end position="33"/>
    </location>
</feature>
<proteinExistence type="predicted"/>
<dbReference type="RefSeq" id="WP_169812974.1">
    <property type="nucleotide sequence ID" value="NZ_JBEYBM010000005.1"/>
</dbReference>
<keyword evidence="4" id="KW-0067">ATP-binding</keyword>
<keyword evidence="1" id="KW-0808">Transferase</keyword>
<evidence type="ECO:0000313" key="7">
    <source>
        <dbReference type="Proteomes" id="UP001550535"/>
    </source>
</evidence>
<dbReference type="EMBL" id="JBEYBR010000018">
    <property type="protein sequence ID" value="MEU2122100.1"/>
    <property type="molecule type" value="Genomic_DNA"/>
</dbReference>
<gene>
    <name evidence="6" type="ORF">ABZ507_09720</name>
</gene>
<keyword evidence="7" id="KW-1185">Reference proteome</keyword>
<evidence type="ECO:0000256" key="3">
    <source>
        <dbReference type="ARBA" id="ARBA00022777"/>
    </source>
</evidence>
<comment type="caution">
    <text evidence="6">The sequence shown here is derived from an EMBL/GenBank/DDBJ whole genome shotgun (WGS) entry which is preliminary data.</text>
</comment>
<name>A0ABV2X873_9NOCA</name>
<evidence type="ECO:0000256" key="4">
    <source>
        <dbReference type="ARBA" id="ARBA00022840"/>
    </source>
</evidence>